<dbReference type="STRING" id="1353537.TP2_13455"/>
<dbReference type="RefSeq" id="WP_038079641.1">
    <property type="nucleotide sequence ID" value="NZ_AUND01000040.1"/>
</dbReference>
<evidence type="ECO:0000256" key="1">
    <source>
        <dbReference type="SAM" id="Phobius"/>
    </source>
</evidence>
<dbReference type="InterPro" id="IPR036197">
    <property type="entry name" value="NarG-like_sf"/>
</dbReference>
<gene>
    <name evidence="2" type="ORF">TP2_13455</name>
</gene>
<feature type="transmembrane region" description="Helical" evidence="1">
    <location>
        <begin position="12"/>
        <end position="33"/>
    </location>
</feature>
<evidence type="ECO:0008006" key="4">
    <source>
        <dbReference type="Google" id="ProtNLM"/>
    </source>
</evidence>
<sequence length="217" mass="24757">MSLLDFARGPALQWAGIIFVLGMVWRTLGIFMLMRSSPLSANRDNHLFEHGVRTVWSRFVPAPVFEKKVSFQYVAGWIWHLGFLVVLLFYKVHVMFFEGLLGFGWPALPNSIVLAIAGVTLGVLLWLLGRRIFNPVLRYISTFNDYSSVIITTLPILTGLLTFTHFGIAYETLLAIHMLSIALLLVWFPFSKLFHVITLLPSRYVLGVKFWRRGVQA</sequence>
<keyword evidence="3" id="KW-1185">Reference proteome</keyword>
<dbReference type="OrthoDB" id="7872966at2"/>
<feature type="transmembrane region" description="Helical" evidence="1">
    <location>
        <begin position="149"/>
        <end position="168"/>
    </location>
</feature>
<feature type="transmembrane region" description="Helical" evidence="1">
    <location>
        <begin position="77"/>
        <end position="96"/>
    </location>
</feature>
<feature type="transmembrane region" description="Helical" evidence="1">
    <location>
        <begin position="108"/>
        <end position="128"/>
    </location>
</feature>
<dbReference type="Proteomes" id="UP000027432">
    <property type="component" value="Unassembled WGS sequence"/>
</dbReference>
<proteinExistence type="predicted"/>
<organism evidence="2 3">
    <name type="scientific">Thioclava pacifica DSM 10166</name>
    <dbReference type="NCBI Taxonomy" id="1353537"/>
    <lineage>
        <taxon>Bacteria</taxon>
        <taxon>Pseudomonadati</taxon>
        <taxon>Pseudomonadota</taxon>
        <taxon>Alphaproteobacteria</taxon>
        <taxon>Rhodobacterales</taxon>
        <taxon>Paracoccaceae</taxon>
        <taxon>Thioclava</taxon>
    </lineage>
</organism>
<keyword evidence="1" id="KW-0472">Membrane</keyword>
<dbReference type="EMBL" id="AUND01000040">
    <property type="protein sequence ID" value="KEO50889.1"/>
    <property type="molecule type" value="Genomic_DNA"/>
</dbReference>
<evidence type="ECO:0000313" key="3">
    <source>
        <dbReference type="Proteomes" id="UP000027432"/>
    </source>
</evidence>
<comment type="caution">
    <text evidence="2">The sequence shown here is derived from an EMBL/GenBank/DDBJ whole genome shotgun (WGS) entry which is preliminary data.</text>
</comment>
<dbReference type="SUPFAM" id="SSF103501">
    <property type="entry name" value="Respiratory nitrate reductase 1 gamma chain"/>
    <property type="match status" value="1"/>
</dbReference>
<keyword evidence="1" id="KW-1133">Transmembrane helix</keyword>
<evidence type="ECO:0000313" key="2">
    <source>
        <dbReference type="EMBL" id="KEO50889.1"/>
    </source>
</evidence>
<protein>
    <recommendedName>
        <fullName evidence="4">Nitrate reductase</fullName>
    </recommendedName>
</protein>
<name>A0A074J2Z8_9RHOB</name>
<accession>A0A074J2Z8</accession>
<dbReference type="eggNOG" id="COG2181">
    <property type="taxonomic scope" value="Bacteria"/>
</dbReference>
<keyword evidence="1" id="KW-0812">Transmembrane</keyword>
<feature type="transmembrane region" description="Helical" evidence="1">
    <location>
        <begin position="174"/>
        <end position="194"/>
    </location>
</feature>
<dbReference type="Gene3D" id="1.20.950.20">
    <property type="entry name" value="Transmembrane di-heme cytochromes, Chain C"/>
    <property type="match status" value="1"/>
</dbReference>
<dbReference type="AlphaFoldDB" id="A0A074J2Z8"/>
<reference evidence="2 3" key="1">
    <citation type="submission" date="2013-07" db="EMBL/GenBank/DDBJ databases">
        <title>Thioclava pacifica DSM 10166 Genome Sequencing.</title>
        <authorList>
            <person name="Lai Q."/>
            <person name="Shao Z."/>
        </authorList>
    </citation>
    <scope>NUCLEOTIDE SEQUENCE [LARGE SCALE GENOMIC DNA]</scope>
    <source>
        <strain evidence="2 3">DSM 10166</strain>
    </source>
</reference>